<proteinExistence type="predicted"/>
<keyword evidence="2" id="KW-1185">Reference proteome</keyword>
<reference evidence="1 2" key="1">
    <citation type="submission" date="2017-10" db="EMBL/GenBank/DDBJ databases">
        <title>Whole genome sequencing of members of genus Pseudoxanthomonas.</title>
        <authorList>
            <person name="Kumar S."/>
            <person name="Bansal K."/>
            <person name="Kaur A."/>
            <person name="Patil P."/>
            <person name="Sharma S."/>
            <person name="Patil P.B."/>
        </authorList>
    </citation>
    <scope>NUCLEOTIDE SEQUENCE [LARGE SCALE GENOMIC DNA]</scope>
    <source>
        <strain evidence="1 2">DSM 17801</strain>
    </source>
</reference>
<dbReference type="Proteomes" id="UP000788419">
    <property type="component" value="Unassembled WGS sequence"/>
</dbReference>
<sequence length="104" mass="11725">MRRCFAFCSAIVDLSWQPFKPECRQRSGVMDSTNNGWWRQLAAMYQGLLFLDGHIVDPPAAAGEDRDGAGQVLEGARAGHRHPRARIRLDARRLRAGIAFSLFR</sequence>
<evidence type="ECO:0000313" key="2">
    <source>
        <dbReference type="Proteomes" id="UP000788419"/>
    </source>
</evidence>
<accession>A0ABQ6Z7B5</accession>
<name>A0ABQ6Z7B5_9GAMM</name>
<evidence type="ECO:0000313" key="1">
    <source>
        <dbReference type="EMBL" id="KAF1694323.1"/>
    </source>
</evidence>
<protein>
    <submittedName>
        <fullName evidence="1">Uncharacterized protein</fullName>
    </submittedName>
</protein>
<dbReference type="EMBL" id="PDWN01000008">
    <property type="protein sequence ID" value="KAF1694323.1"/>
    <property type="molecule type" value="Genomic_DNA"/>
</dbReference>
<comment type="caution">
    <text evidence="1">The sequence shown here is derived from an EMBL/GenBank/DDBJ whole genome shotgun (WGS) entry which is preliminary data.</text>
</comment>
<organism evidence="1 2">
    <name type="scientific">Pseudoxanthomonas daejeonensis</name>
    <dbReference type="NCBI Taxonomy" id="266062"/>
    <lineage>
        <taxon>Bacteria</taxon>
        <taxon>Pseudomonadati</taxon>
        <taxon>Pseudomonadota</taxon>
        <taxon>Gammaproteobacteria</taxon>
        <taxon>Lysobacterales</taxon>
        <taxon>Lysobacteraceae</taxon>
        <taxon>Pseudoxanthomonas</taxon>
    </lineage>
</organism>
<gene>
    <name evidence="1" type="ORF">CSC65_09010</name>
</gene>